<keyword evidence="6" id="KW-0032">Aminotransferase</keyword>
<reference evidence="6 7" key="1">
    <citation type="submission" date="2020-10" db="EMBL/GenBank/DDBJ databases">
        <title>Connecting structure to function with the recovery of over 1000 high-quality activated sludge metagenome-assembled genomes encoding full-length rRNA genes using long-read sequencing.</title>
        <authorList>
            <person name="Singleton C.M."/>
            <person name="Petriglieri F."/>
            <person name="Kristensen J.M."/>
            <person name="Kirkegaard R.H."/>
            <person name="Michaelsen T.Y."/>
            <person name="Andersen M.H."/>
            <person name="Karst S.M."/>
            <person name="Dueholm M.S."/>
            <person name="Nielsen P.H."/>
            <person name="Albertsen M."/>
        </authorList>
    </citation>
    <scope>NUCLEOTIDE SEQUENCE [LARGE SCALE GENOMIC DNA]</scope>
    <source>
        <strain evidence="6">Ribe_18-Q3-R11-54_MAXAC.273</strain>
    </source>
</reference>
<dbReference type="Gene3D" id="3.40.640.10">
    <property type="entry name" value="Type I PLP-dependent aspartate aminotransferase-like (Major domain)"/>
    <property type="match status" value="1"/>
</dbReference>
<evidence type="ECO:0000313" key="7">
    <source>
        <dbReference type="Proteomes" id="UP000808337"/>
    </source>
</evidence>
<evidence type="ECO:0000256" key="2">
    <source>
        <dbReference type="ARBA" id="ARBA00037999"/>
    </source>
</evidence>
<dbReference type="InterPro" id="IPR015421">
    <property type="entry name" value="PyrdxlP-dep_Trfase_major"/>
</dbReference>
<comment type="caution">
    <text evidence="6">The sequence shown here is derived from an EMBL/GenBank/DDBJ whole genome shotgun (WGS) entry which is preliminary data.</text>
</comment>
<accession>A0A9D7SVM4</accession>
<keyword evidence="6" id="KW-0808">Transferase</keyword>
<evidence type="ECO:0000256" key="1">
    <source>
        <dbReference type="ARBA" id="ARBA00022898"/>
    </source>
</evidence>
<organism evidence="6 7">
    <name type="scientific">Candidatus Opimibacter skivensis</name>
    <dbReference type="NCBI Taxonomy" id="2982028"/>
    <lineage>
        <taxon>Bacteria</taxon>
        <taxon>Pseudomonadati</taxon>
        <taxon>Bacteroidota</taxon>
        <taxon>Saprospiria</taxon>
        <taxon>Saprospirales</taxon>
        <taxon>Saprospiraceae</taxon>
        <taxon>Candidatus Opimibacter</taxon>
    </lineage>
</organism>
<dbReference type="CDD" id="cd00616">
    <property type="entry name" value="AHBA_syn"/>
    <property type="match status" value="1"/>
</dbReference>
<protein>
    <submittedName>
        <fullName evidence="6">DegT/DnrJ/EryC1/StrS family aminotransferase</fullName>
    </submittedName>
</protein>
<feature type="active site" description="Proton acceptor" evidence="3">
    <location>
        <position position="181"/>
    </location>
</feature>
<comment type="similarity">
    <text evidence="2 5">Belongs to the DegT/DnrJ/EryC1 family.</text>
</comment>
<dbReference type="PIRSF" id="PIRSF000390">
    <property type="entry name" value="PLP_StrS"/>
    <property type="match status" value="1"/>
</dbReference>
<dbReference type="PANTHER" id="PTHR30244:SF9">
    <property type="entry name" value="PROTEIN RV3402C"/>
    <property type="match status" value="1"/>
</dbReference>
<dbReference type="EMBL" id="JADKGY010000008">
    <property type="protein sequence ID" value="MBK9982941.1"/>
    <property type="molecule type" value="Genomic_DNA"/>
</dbReference>
<evidence type="ECO:0000256" key="3">
    <source>
        <dbReference type="PIRSR" id="PIRSR000390-1"/>
    </source>
</evidence>
<dbReference type="InterPro" id="IPR015424">
    <property type="entry name" value="PyrdxlP-dep_Trfase"/>
</dbReference>
<dbReference type="SUPFAM" id="SSF53383">
    <property type="entry name" value="PLP-dependent transferases"/>
    <property type="match status" value="1"/>
</dbReference>
<gene>
    <name evidence="6" type="ORF">IPP15_11060</name>
</gene>
<dbReference type="Proteomes" id="UP000808337">
    <property type="component" value="Unassembled WGS sequence"/>
</dbReference>
<dbReference type="Pfam" id="PF01041">
    <property type="entry name" value="DegT_DnrJ_EryC1"/>
    <property type="match status" value="1"/>
</dbReference>
<name>A0A9D7SVM4_9BACT</name>
<evidence type="ECO:0000256" key="4">
    <source>
        <dbReference type="PIRSR" id="PIRSR000390-2"/>
    </source>
</evidence>
<proteinExistence type="inferred from homology"/>
<dbReference type="PANTHER" id="PTHR30244">
    <property type="entry name" value="TRANSAMINASE"/>
    <property type="match status" value="1"/>
</dbReference>
<dbReference type="GO" id="GO:0008483">
    <property type="term" value="F:transaminase activity"/>
    <property type="evidence" value="ECO:0007669"/>
    <property type="project" value="UniProtKB-KW"/>
</dbReference>
<feature type="modified residue" description="N6-(pyridoxal phosphate)lysine" evidence="4">
    <location>
        <position position="181"/>
    </location>
</feature>
<dbReference type="InterPro" id="IPR000653">
    <property type="entry name" value="DegT/StrS_aminotransferase"/>
</dbReference>
<dbReference type="GO" id="GO:0030170">
    <property type="term" value="F:pyridoxal phosphate binding"/>
    <property type="evidence" value="ECO:0007669"/>
    <property type="project" value="TreeGrafter"/>
</dbReference>
<sequence>MIQVTKPFLPPIEEYESYIRQIWSRNWLTNNGPLLIQLEQQLKEFLNVKYLSMMTNGTITLQAILKTLGRKGDIITTPFSYIATTSVILWEGFTPVYVDIDPDTFNADPDKGEQLINDNTVAILITHCFGVPCDVEKWNAISKKYNIPVIYDAAHAFGVKLNGESILIHGYASSLSFHATKLFHTIEGGALVTHTAELNHEINLRRNFGHDGPDRFSSVGINGKNSEMHAAMGLVNLNHIKSILESRKMQYEGYLTLLNQAKSKIQFQKIPTGVTYNYSYFPILLSSEEALLKLFNDLVKHDIFPRRYFYPSLNSLSFTSEFHGDTPISKDISSRVLCLPLFHDMTNSEQELISGIILKALSTE</sequence>
<keyword evidence="1 4" id="KW-0663">Pyridoxal phosphate</keyword>
<evidence type="ECO:0000256" key="5">
    <source>
        <dbReference type="RuleBase" id="RU004508"/>
    </source>
</evidence>
<dbReference type="AlphaFoldDB" id="A0A9D7SVM4"/>
<evidence type="ECO:0000313" key="6">
    <source>
        <dbReference type="EMBL" id="MBK9982941.1"/>
    </source>
</evidence>
<dbReference type="GO" id="GO:0000271">
    <property type="term" value="P:polysaccharide biosynthetic process"/>
    <property type="evidence" value="ECO:0007669"/>
    <property type="project" value="TreeGrafter"/>
</dbReference>